<reference evidence="3 4" key="2">
    <citation type="submission" date="2024-07" db="EMBL/GenBank/DDBJ databases">
        <authorList>
            <person name="Akdeniz Z."/>
        </authorList>
    </citation>
    <scope>NUCLEOTIDE SEQUENCE [LARGE SCALE GENOMIC DNA]</scope>
</reference>
<organism evidence="2">
    <name type="scientific">Hexamita inflata</name>
    <dbReference type="NCBI Taxonomy" id="28002"/>
    <lineage>
        <taxon>Eukaryota</taxon>
        <taxon>Metamonada</taxon>
        <taxon>Diplomonadida</taxon>
        <taxon>Hexamitidae</taxon>
        <taxon>Hexamitinae</taxon>
        <taxon>Hexamita</taxon>
    </lineage>
</organism>
<evidence type="ECO:0000313" key="4">
    <source>
        <dbReference type="Proteomes" id="UP001642409"/>
    </source>
</evidence>
<evidence type="ECO:0000313" key="2">
    <source>
        <dbReference type="EMBL" id="CAI9971785.1"/>
    </source>
</evidence>
<gene>
    <name evidence="2" type="ORF">HINF_LOCUS59430</name>
    <name evidence="3" type="ORF">HINF_LOCUS78902</name>
</gene>
<comment type="caution">
    <text evidence="2">The sequence shown here is derived from an EMBL/GenBank/DDBJ whole genome shotgun (WGS) entry which is preliminary data.</text>
</comment>
<dbReference type="Proteomes" id="UP001642409">
    <property type="component" value="Unassembled WGS sequence"/>
</dbReference>
<dbReference type="AlphaFoldDB" id="A0AA86UU24"/>
<protein>
    <submittedName>
        <fullName evidence="3">Hypothetical_protein</fullName>
    </submittedName>
</protein>
<feature type="region of interest" description="Disordered" evidence="1">
    <location>
        <begin position="1"/>
        <end position="21"/>
    </location>
</feature>
<keyword evidence="4" id="KW-1185">Reference proteome</keyword>
<feature type="region of interest" description="Disordered" evidence="1">
    <location>
        <begin position="117"/>
        <end position="170"/>
    </location>
</feature>
<feature type="compositionally biased region" description="Polar residues" evidence="1">
    <location>
        <begin position="153"/>
        <end position="170"/>
    </location>
</feature>
<feature type="compositionally biased region" description="Polar residues" evidence="1">
    <location>
        <begin position="117"/>
        <end position="145"/>
    </location>
</feature>
<dbReference type="EMBL" id="CATOUU010001096">
    <property type="protein sequence ID" value="CAI9971785.1"/>
    <property type="molecule type" value="Genomic_DNA"/>
</dbReference>
<reference evidence="2" key="1">
    <citation type="submission" date="2023-06" db="EMBL/GenBank/DDBJ databases">
        <authorList>
            <person name="Kurt Z."/>
        </authorList>
    </citation>
    <scope>NUCLEOTIDE SEQUENCE</scope>
</reference>
<sequence>MPQSSAKSSQEENQKRKRKHNLSLKILSHHCQKMVQMNVNDSRCKIGNQANLNARLKKKLQMEYQKQFLENNWTKKDFNATEPWEIANPPPAIYPEIRNLQKQMNQNGTQLPNQVNETMHQRQPSPSNTNTTNQPLVQAEGNNEQKGTEREPVSQQQVSESGKTGPLTTQ</sequence>
<evidence type="ECO:0000256" key="1">
    <source>
        <dbReference type="SAM" id="MobiDB-lite"/>
    </source>
</evidence>
<evidence type="ECO:0000313" key="3">
    <source>
        <dbReference type="EMBL" id="CAL6116071.1"/>
    </source>
</evidence>
<name>A0AA86UU24_9EUKA</name>
<proteinExistence type="predicted"/>
<accession>A0AA86UU24</accession>
<dbReference type="EMBL" id="CAXDID020000950">
    <property type="protein sequence ID" value="CAL6116071.1"/>
    <property type="molecule type" value="Genomic_DNA"/>
</dbReference>